<evidence type="ECO:0000256" key="1">
    <source>
        <dbReference type="ARBA" id="ARBA00006247"/>
    </source>
</evidence>
<dbReference type="AlphaFoldDB" id="A0A9W5YIK6"/>
<dbReference type="InterPro" id="IPR047177">
    <property type="entry name" value="Pept_M20A"/>
</dbReference>
<evidence type="ECO:0000256" key="4">
    <source>
        <dbReference type="ARBA" id="ARBA00022801"/>
    </source>
</evidence>
<accession>A0A9W5YIK6</accession>
<dbReference type="PANTHER" id="PTHR45962:SF1">
    <property type="entry name" value="N-FATTY-ACYL-AMINO ACID SYNTHASE_HYDROLASE PM20D1"/>
    <property type="match status" value="1"/>
</dbReference>
<keyword evidence="5" id="KW-0862">Zinc</keyword>
<organism evidence="8 9">
    <name type="scientific">Vallitalea longa</name>
    <dbReference type="NCBI Taxonomy" id="2936439"/>
    <lineage>
        <taxon>Bacteria</taxon>
        <taxon>Bacillati</taxon>
        <taxon>Bacillota</taxon>
        <taxon>Clostridia</taxon>
        <taxon>Lachnospirales</taxon>
        <taxon>Vallitaleaceae</taxon>
        <taxon>Vallitalea</taxon>
    </lineage>
</organism>
<evidence type="ECO:0000256" key="3">
    <source>
        <dbReference type="ARBA" id="ARBA00022723"/>
    </source>
</evidence>
<feature type="domain" description="Peptidase M20 dimerisation" evidence="7">
    <location>
        <begin position="237"/>
        <end position="381"/>
    </location>
</feature>
<evidence type="ECO:0000313" key="9">
    <source>
        <dbReference type="Proteomes" id="UP001144256"/>
    </source>
</evidence>
<dbReference type="SUPFAM" id="SSF55031">
    <property type="entry name" value="Bacterial exopeptidase dimerisation domain"/>
    <property type="match status" value="1"/>
</dbReference>
<protein>
    <submittedName>
        <fullName evidence="8">Peptidase M20</fullName>
    </submittedName>
</protein>
<dbReference type="Gene3D" id="3.30.70.360">
    <property type="match status" value="1"/>
</dbReference>
<feature type="transmembrane region" description="Helical" evidence="6">
    <location>
        <begin position="6"/>
        <end position="23"/>
    </location>
</feature>
<evidence type="ECO:0000256" key="6">
    <source>
        <dbReference type="SAM" id="Phobius"/>
    </source>
</evidence>
<dbReference type="Gene3D" id="1.10.150.900">
    <property type="match status" value="1"/>
</dbReference>
<evidence type="ECO:0000313" key="8">
    <source>
        <dbReference type="EMBL" id="GKX31963.1"/>
    </source>
</evidence>
<dbReference type="InterPro" id="IPR036264">
    <property type="entry name" value="Bact_exopeptidase_dim_dom"/>
</dbReference>
<dbReference type="InterPro" id="IPR011650">
    <property type="entry name" value="Peptidase_M20_dimer"/>
</dbReference>
<dbReference type="InterPro" id="IPR002933">
    <property type="entry name" value="Peptidase_M20"/>
</dbReference>
<dbReference type="PANTHER" id="PTHR45962">
    <property type="entry name" value="N-FATTY-ACYL-AMINO ACID SYNTHASE/HYDROLASE PM20D1"/>
    <property type="match status" value="1"/>
</dbReference>
<proteinExistence type="inferred from homology"/>
<evidence type="ECO:0000256" key="5">
    <source>
        <dbReference type="ARBA" id="ARBA00022833"/>
    </source>
</evidence>
<dbReference type="Gene3D" id="3.40.630.10">
    <property type="entry name" value="Zn peptidases"/>
    <property type="match status" value="1"/>
</dbReference>
<dbReference type="EMBL" id="BRLB01000024">
    <property type="protein sequence ID" value="GKX31963.1"/>
    <property type="molecule type" value="Genomic_DNA"/>
</dbReference>
<dbReference type="Pfam" id="PF01546">
    <property type="entry name" value="Peptidase_M20"/>
    <property type="match status" value="1"/>
</dbReference>
<keyword evidence="6" id="KW-0812">Transmembrane</keyword>
<evidence type="ECO:0000256" key="2">
    <source>
        <dbReference type="ARBA" id="ARBA00022670"/>
    </source>
</evidence>
<sequence>MWILYLLLIVIIVLIIIVTIRTIRFKNDDIIIKNEVDHIEYDKMACSKKLSEAVKIKTISNSDYSKTDWNEFIRYHKLLEELFPLVHKNIERKIINNYSLLYHWKSSNTSKKPIIITAHMDVVPVEESTVKDWKQEPFSGIIKDDIVWGRGTIDTKVHMIAALEAAELLLKEGYKPDKDVYFAFGHDEEVGGKQGAVKIAEYLKEKGIEFDYLIDEGGCVTEGAIKEIAKPIALIGIGEKGYCNIKLEVKSSGGHASMPPQHTSLGIIAQAINNLEKKQCKLKLIKPVEKFLLKIGPEMKLTNRVVLSNLWLFKPLFIRGFSKMQSGNALLRTTTAVTMAEGSMEPNILPQKASVTCNYRVLPGETSNDLIDHIKEINKKLPIEIKTLRIENPSLISNTETEGFHKIEDITNRIYQNVIVAPYIVLAGTDARKYEPVCKNIYRFSPYKLHNDELRKIHGTNENLSVANINKCLEFFYYLLKEC</sequence>
<dbReference type="Proteomes" id="UP001144256">
    <property type="component" value="Unassembled WGS sequence"/>
</dbReference>
<dbReference type="GO" id="GO:0008233">
    <property type="term" value="F:peptidase activity"/>
    <property type="evidence" value="ECO:0007669"/>
    <property type="project" value="UniProtKB-KW"/>
</dbReference>
<dbReference type="FunFam" id="3.40.630.10:FF:000027">
    <property type="entry name" value="N-fatty-acyl-amino acid synthase/hydrolase PM20D1"/>
    <property type="match status" value="1"/>
</dbReference>
<keyword evidence="2" id="KW-0645">Protease</keyword>
<keyword evidence="9" id="KW-1185">Reference proteome</keyword>
<comment type="caution">
    <text evidence="8">The sequence shown here is derived from an EMBL/GenBank/DDBJ whole genome shotgun (WGS) entry which is preliminary data.</text>
</comment>
<dbReference type="GO" id="GO:0046872">
    <property type="term" value="F:metal ion binding"/>
    <property type="evidence" value="ECO:0007669"/>
    <property type="project" value="UniProtKB-KW"/>
</dbReference>
<reference evidence="8" key="1">
    <citation type="submission" date="2022-06" db="EMBL/GenBank/DDBJ databases">
        <title>Vallitalea longa sp. nov., an anaerobic bacterium isolated from marine sediment.</title>
        <authorList>
            <person name="Hirano S."/>
            <person name="Terahara T."/>
            <person name="Mori K."/>
            <person name="Hamada M."/>
            <person name="Matsumoto R."/>
            <person name="Kobayashi T."/>
        </authorList>
    </citation>
    <scope>NUCLEOTIDE SEQUENCE</scope>
    <source>
        <strain evidence="8">SH18-1</strain>
    </source>
</reference>
<keyword evidence="6" id="KW-0472">Membrane</keyword>
<dbReference type="Pfam" id="PF07687">
    <property type="entry name" value="M20_dimer"/>
    <property type="match status" value="1"/>
</dbReference>
<dbReference type="SUPFAM" id="SSF53187">
    <property type="entry name" value="Zn-dependent exopeptidases"/>
    <property type="match status" value="1"/>
</dbReference>
<comment type="similarity">
    <text evidence="1">Belongs to the peptidase M20A family.</text>
</comment>
<keyword evidence="4" id="KW-0378">Hydrolase</keyword>
<keyword evidence="6" id="KW-1133">Transmembrane helix</keyword>
<keyword evidence="3" id="KW-0479">Metal-binding</keyword>
<dbReference type="RefSeq" id="WP_281819322.1">
    <property type="nucleotide sequence ID" value="NZ_BRLB01000024.1"/>
</dbReference>
<dbReference type="GO" id="GO:0006508">
    <property type="term" value="P:proteolysis"/>
    <property type="evidence" value="ECO:0007669"/>
    <property type="project" value="UniProtKB-KW"/>
</dbReference>
<gene>
    <name evidence="8" type="ORF">SH1V18_44430</name>
</gene>
<name>A0A9W5YIK6_9FIRM</name>
<evidence type="ECO:0000259" key="7">
    <source>
        <dbReference type="Pfam" id="PF07687"/>
    </source>
</evidence>